<dbReference type="Gene3D" id="1.20.1270.390">
    <property type="match status" value="1"/>
</dbReference>
<keyword evidence="1" id="KW-1133">Transmembrane helix</keyword>
<dbReference type="AlphaFoldDB" id="A0AAJ1AIH8"/>
<feature type="transmembrane region" description="Helical" evidence="1">
    <location>
        <begin position="7"/>
        <end position="27"/>
    </location>
</feature>
<protein>
    <submittedName>
        <fullName evidence="2">Uncharacterized protein</fullName>
    </submittedName>
</protein>
<reference evidence="2 3" key="1">
    <citation type="journal article" date="2021" name="bioRxiv">
        <title>Unraveling nitrogen, sulfur and carbon metabolic pathways and microbial community transcriptional responses to substrate deprivation and toxicity stresses in a bioreactor mimicking anoxic brackish coastal sediment conditions.</title>
        <authorList>
            <person name="Martins P.D."/>
            <person name="Echeveste M.J."/>
            <person name="Arshad A."/>
            <person name="Kurth J."/>
            <person name="Ouboter H."/>
            <person name="Jetten M.S.M."/>
            <person name="Welte C.U."/>
        </authorList>
    </citation>
    <scope>NUCLEOTIDE SEQUENCE [LARGE SCALE GENOMIC DNA]</scope>
    <source>
        <strain evidence="2">MAG_38</strain>
    </source>
</reference>
<evidence type="ECO:0000313" key="2">
    <source>
        <dbReference type="EMBL" id="MBZ0160389.1"/>
    </source>
</evidence>
<comment type="caution">
    <text evidence="2">The sequence shown here is derived from an EMBL/GenBank/DDBJ whole genome shotgun (WGS) entry which is preliminary data.</text>
</comment>
<organism evidence="2 3">
    <name type="scientific">Candidatus Methylomirabilis tolerans</name>
    <dbReference type="NCBI Taxonomy" id="3123416"/>
    <lineage>
        <taxon>Bacteria</taxon>
        <taxon>Candidatus Methylomirabilota</taxon>
        <taxon>Candidatus Methylomirabilia</taxon>
        <taxon>Candidatus Methylomirabilales</taxon>
        <taxon>Candidatus Methylomirabilaceae</taxon>
        <taxon>Candidatus Methylomirabilis</taxon>
    </lineage>
</organism>
<evidence type="ECO:0000256" key="1">
    <source>
        <dbReference type="SAM" id="Phobius"/>
    </source>
</evidence>
<evidence type="ECO:0000313" key="3">
    <source>
        <dbReference type="Proteomes" id="UP001197609"/>
    </source>
</evidence>
<keyword evidence="1" id="KW-0812">Transmembrane</keyword>
<keyword evidence="1" id="KW-0472">Membrane</keyword>
<dbReference type="Proteomes" id="UP001197609">
    <property type="component" value="Unassembled WGS sequence"/>
</dbReference>
<gene>
    <name evidence="2" type="ORF">K8G79_09680</name>
</gene>
<accession>A0AAJ1AIH8</accession>
<sequence length="206" mass="22773">MKYWRRGIQYMIFGVVVALVPCTFWTGPSTLFETGVADAQEIVFVKALEEAEKAIQEAKDFEADIYAPEEFSLALNYLAQAEDEAKVFRSASQSKQDTHLFSARKSGEAVSLLAERAQYQAKVAGTKAIEVKSDREITAIKAQIAESFNTNVNRDFSSAREALFGELGTKEAVRSEARRARVQAESGLRKLGLEGQVAPAAQQERN</sequence>
<proteinExistence type="predicted"/>
<dbReference type="EMBL" id="JAIOIU010000124">
    <property type="protein sequence ID" value="MBZ0160389.1"/>
    <property type="molecule type" value="Genomic_DNA"/>
</dbReference>
<name>A0AAJ1AIH8_9BACT</name>